<accession>A0A4S4DMB2</accession>
<keyword evidence="2" id="KW-0106">Calcium</keyword>
<dbReference type="GO" id="GO:0005509">
    <property type="term" value="F:calcium ion binding"/>
    <property type="evidence" value="ECO:0007669"/>
    <property type="project" value="InterPro"/>
</dbReference>
<evidence type="ECO:0000313" key="5">
    <source>
        <dbReference type="Proteomes" id="UP000306102"/>
    </source>
</evidence>
<dbReference type="InterPro" id="IPR050145">
    <property type="entry name" value="Centrin_CML-like"/>
</dbReference>
<dbReference type="Pfam" id="PF13499">
    <property type="entry name" value="EF-hand_7"/>
    <property type="match status" value="2"/>
</dbReference>
<dbReference type="PANTHER" id="PTHR23050">
    <property type="entry name" value="CALCIUM BINDING PROTEIN"/>
    <property type="match status" value="1"/>
</dbReference>
<dbReference type="STRING" id="542762.A0A4S4DMB2"/>
<dbReference type="CDD" id="cd00051">
    <property type="entry name" value="EFh"/>
    <property type="match status" value="1"/>
</dbReference>
<dbReference type="Gene3D" id="1.10.238.10">
    <property type="entry name" value="EF-hand"/>
    <property type="match status" value="2"/>
</dbReference>
<dbReference type="AlphaFoldDB" id="A0A4S4DMB2"/>
<dbReference type="FunFam" id="1.10.238.10:FF:000178">
    <property type="entry name" value="Calmodulin-2 A"/>
    <property type="match status" value="1"/>
</dbReference>
<dbReference type="InterPro" id="IPR002048">
    <property type="entry name" value="EF_hand_dom"/>
</dbReference>
<dbReference type="SUPFAM" id="SSF47473">
    <property type="entry name" value="EF-hand"/>
    <property type="match status" value="1"/>
</dbReference>
<reference evidence="4 5" key="1">
    <citation type="journal article" date="2018" name="Proc. Natl. Acad. Sci. U.S.A.">
        <title>Draft genome sequence of Camellia sinensis var. sinensis provides insights into the evolution of the tea genome and tea quality.</title>
        <authorList>
            <person name="Wei C."/>
            <person name="Yang H."/>
            <person name="Wang S."/>
            <person name="Zhao J."/>
            <person name="Liu C."/>
            <person name="Gao L."/>
            <person name="Xia E."/>
            <person name="Lu Y."/>
            <person name="Tai Y."/>
            <person name="She G."/>
            <person name="Sun J."/>
            <person name="Cao H."/>
            <person name="Tong W."/>
            <person name="Gao Q."/>
            <person name="Li Y."/>
            <person name="Deng W."/>
            <person name="Jiang X."/>
            <person name="Wang W."/>
            <person name="Chen Q."/>
            <person name="Zhang S."/>
            <person name="Li H."/>
            <person name="Wu J."/>
            <person name="Wang P."/>
            <person name="Li P."/>
            <person name="Shi C."/>
            <person name="Zheng F."/>
            <person name="Jian J."/>
            <person name="Huang B."/>
            <person name="Shan D."/>
            <person name="Shi M."/>
            <person name="Fang C."/>
            <person name="Yue Y."/>
            <person name="Li F."/>
            <person name="Li D."/>
            <person name="Wei S."/>
            <person name="Han B."/>
            <person name="Jiang C."/>
            <person name="Yin Y."/>
            <person name="Xia T."/>
            <person name="Zhang Z."/>
            <person name="Bennetzen J.L."/>
            <person name="Zhao S."/>
            <person name="Wan X."/>
        </authorList>
    </citation>
    <scope>NUCLEOTIDE SEQUENCE [LARGE SCALE GENOMIC DNA]</scope>
    <source>
        <strain evidence="5">cv. Shuchazao</strain>
        <tissue evidence="4">Leaf</tissue>
    </source>
</reference>
<protein>
    <recommendedName>
        <fullName evidence="3">EF-hand domain-containing protein</fullName>
    </recommendedName>
</protein>
<keyword evidence="1" id="KW-0677">Repeat</keyword>
<feature type="domain" description="EF-hand" evidence="3">
    <location>
        <begin position="58"/>
        <end position="93"/>
    </location>
</feature>
<dbReference type="PROSITE" id="PS00018">
    <property type="entry name" value="EF_HAND_1"/>
    <property type="match status" value="3"/>
</dbReference>
<organism evidence="4 5">
    <name type="scientific">Camellia sinensis var. sinensis</name>
    <name type="common">China tea</name>
    <dbReference type="NCBI Taxonomy" id="542762"/>
    <lineage>
        <taxon>Eukaryota</taxon>
        <taxon>Viridiplantae</taxon>
        <taxon>Streptophyta</taxon>
        <taxon>Embryophyta</taxon>
        <taxon>Tracheophyta</taxon>
        <taxon>Spermatophyta</taxon>
        <taxon>Magnoliopsida</taxon>
        <taxon>eudicotyledons</taxon>
        <taxon>Gunneridae</taxon>
        <taxon>Pentapetalae</taxon>
        <taxon>asterids</taxon>
        <taxon>Ericales</taxon>
        <taxon>Theaceae</taxon>
        <taxon>Camellia</taxon>
    </lineage>
</organism>
<gene>
    <name evidence="4" type="ORF">TEA_025440</name>
</gene>
<evidence type="ECO:0000313" key="4">
    <source>
        <dbReference type="EMBL" id="THG04118.1"/>
    </source>
</evidence>
<evidence type="ECO:0000256" key="1">
    <source>
        <dbReference type="ARBA" id="ARBA00022737"/>
    </source>
</evidence>
<comment type="caution">
    <text evidence="4">The sequence shown here is derived from an EMBL/GenBank/DDBJ whole genome shotgun (WGS) entry which is preliminary data.</text>
</comment>
<keyword evidence="5" id="KW-1185">Reference proteome</keyword>
<dbReference type="Proteomes" id="UP000306102">
    <property type="component" value="Unassembled WGS sequence"/>
</dbReference>
<feature type="domain" description="EF-hand" evidence="3">
    <location>
        <begin position="18"/>
        <end position="53"/>
    </location>
</feature>
<dbReference type="InterPro" id="IPR018247">
    <property type="entry name" value="EF_Hand_1_Ca_BS"/>
</dbReference>
<sequence>MCPTGTAASTLRPDTTASGTAEFRSAFDVLDVDNDGKISRDDLRSFYSGIYAGGGEAAAAEVIETMMSVADSNKDGYVEYDEFEKVLDSRRNASRGGERLGVMEEAFRVMDRDGDGRVGEEDLRSYLRWAGFEASDEDIKAMIRLGGGDGENHGVTFDGFLQIFAV</sequence>
<dbReference type="InterPro" id="IPR011992">
    <property type="entry name" value="EF-hand-dom_pair"/>
</dbReference>
<name>A0A4S4DMB2_CAMSN</name>
<feature type="domain" description="EF-hand" evidence="3">
    <location>
        <begin position="98"/>
        <end position="133"/>
    </location>
</feature>
<dbReference type="SMART" id="SM00054">
    <property type="entry name" value="EFh"/>
    <property type="match status" value="3"/>
</dbReference>
<dbReference type="PROSITE" id="PS50222">
    <property type="entry name" value="EF_HAND_2"/>
    <property type="match status" value="3"/>
</dbReference>
<dbReference type="GO" id="GO:0043226">
    <property type="term" value="C:organelle"/>
    <property type="evidence" value="ECO:0007669"/>
    <property type="project" value="UniProtKB-ARBA"/>
</dbReference>
<dbReference type="EMBL" id="SDRB02010812">
    <property type="protein sequence ID" value="THG04118.1"/>
    <property type="molecule type" value="Genomic_DNA"/>
</dbReference>
<evidence type="ECO:0000259" key="3">
    <source>
        <dbReference type="PROSITE" id="PS50222"/>
    </source>
</evidence>
<evidence type="ECO:0000256" key="2">
    <source>
        <dbReference type="ARBA" id="ARBA00022837"/>
    </source>
</evidence>
<proteinExistence type="predicted"/>